<dbReference type="InterPro" id="IPR001623">
    <property type="entry name" value="DnaJ_domain"/>
</dbReference>
<reference evidence="9" key="1">
    <citation type="submission" date="2020-10" db="EMBL/GenBank/DDBJ databases">
        <authorList>
            <person name="Han B."/>
            <person name="Lu T."/>
            <person name="Zhao Q."/>
            <person name="Huang X."/>
            <person name="Zhao Y."/>
        </authorList>
    </citation>
    <scope>NUCLEOTIDE SEQUENCE</scope>
</reference>
<accession>A0A811MII6</accession>
<keyword evidence="2" id="KW-0999">Mitochondrion inner membrane</keyword>
<evidence type="ECO:0000256" key="6">
    <source>
        <dbReference type="ARBA" id="ARBA00063640"/>
    </source>
</evidence>
<dbReference type="GO" id="GO:0001405">
    <property type="term" value="C:PAM complex, Tim23 associated import motor"/>
    <property type="evidence" value="ECO:0007669"/>
    <property type="project" value="TreeGrafter"/>
</dbReference>
<dbReference type="GO" id="GO:0005783">
    <property type="term" value="C:endoplasmic reticulum"/>
    <property type="evidence" value="ECO:0007669"/>
    <property type="project" value="UniProtKB-ARBA"/>
</dbReference>
<keyword evidence="4" id="KW-0472">Membrane</keyword>
<comment type="caution">
    <text evidence="9">The sequence shown here is derived from an EMBL/GenBank/DDBJ whole genome shotgun (WGS) entry which is preliminary data.</text>
</comment>
<name>A0A811MII6_9POAL</name>
<protein>
    <recommendedName>
        <fullName evidence="8">J domain-containing protein</fullName>
    </recommendedName>
</protein>
<dbReference type="FunFam" id="1.10.287.110:FF:000001">
    <property type="entry name" value="Import inner membrane translocase subunit tim14"/>
    <property type="match status" value="1"/>
</dbReference>
<comment type="subunit">
    <text evidence="6">Probable component of the PAM complex at least composed of a mitochondrial HSP70 protein, TIMM44 and TIMM14. The complex interacts with the TIMM23 component of the TIM17:23 complex.</text>
</comment>
<dbReference type="SMART" id="SM00271">
    <property type="entry name" value="DnaJ"/>
    <property type="match status" value="1"/>
</dbReference>
<dbReference type="AlphaFoldDB" id="A0A811MII6"/>
<dbReference type="GO" id="GO:0030150">
    <property type="term" value="P:protein import into mitochondrial matrix"/>
    <property type="evidence" value="ECO:0007669"/>
    <property type="project" value="TreeGrafter"/>
</dbReference>
<evidence type="ECO:0000256" key="3">
    <source>
        <dbReference type="ARBA" id="ARBA00023128"/>
    </source>
</evidence>
<dbReference type="CDD" id="cd06257">
    <property type="entry name" value="DnaJ"/>
    <property type="match status" value="1"/>
</dbReference>
<dbReference type="PANTHER" id="PTHR12763:SF42">
    <property type="entry name" value="OS03G0776900 PROTEIN"/>
    <property type="match status" value="1"/>
</dbReference>
<feature type="region of interest" description="Disordered" evidence="7">
    <location>
        <begin position="134"/>
        <end position="170"/>
    </location>
</feature>
<dbReference type="SUPFAM" id="SSF46565">
    <property type="entry name" value="Chaperone J-domain"/>
    <property type="match status" value="1"/>
</dbReference>
<evidence type="ECO:0000256" key="7">
    <source>
        <dbReference type="SAM" id="MobiDB-lite"/>
    </source>
</evidence>
<comment type="subcellular location">
    <subcellularLocation>
        <location evidence="1">Mitochondrion inner membrane</location>
    </subcellularLocation>
</comment>
<dbReference type="EMBL" id="CAJGYO010000001">
    <property type="protein sequence ID" value="CAD6206896.1"/>
    <property type="molecule type" value="Genomic_DNA"/>
</dbReference>
<dbReference type="PANTHER" id="PTHR12763">
    <property type="match status" value="1"/>
</dbReference>
<evidence type="ECO:0000259" key="8">
    <source>
        <dbReference type="PROSITE" id="PS50076"/>
    </source>
</evidence>
<evidence type="ECO:0000256" key="2">
    <source>
        <dbReference type="ARBA" id="ARBA00022792"/>
    </source>
</evidence>
<gene>
    <name evidence="9" type="ORF">NCGR_LOCUS4523</name>
</gene>
<evidence type="ECO:0000313" key="9">
    <source>
        <dbReference type="EMBL" id="CAD6206896.1"/>
    </source>
</evidence>
<feature type="domain" description="J" evidence="8">
    <location>
        <begin position="384"/>
        <end position="443"/>
    </location>
</feature>
<comment type="function">
    <text evidence="5">Component of the PAM complex, a complex required for the translocation of transit peptide-containing proteins from the inner membrane into the mitochondrial matrix in an ATP-dependent manner.</text>
</comment>
<keyword evidence="3" id="KW-0496">Mitochondrion</keyword>
<evidence type="ECO:0000313" key="10">
    <source>
        <dbReference type="Proteomes" id="UP000604825"/>
    </source>
</evidence>
<dbReference type="PROSITE" id="PS50076">
    <property type="entry name" value="DNAJ_2"/>
    <property type="match status" value="1"/>
</dbReference>
<dbReference type="Pfam" id="PF24523">
    <property type="entry name" value="DUF7595"/>
    <property type="match status" value="1"/>
</dbReference>
<dbReference type="InterPro" id="IPR056016">
    <property type="entry name" value="DUF7595"/>
</dbReference>
<evidence type="ECO:0000256" key="5">
    <source>
        <dbReference type="ARBA" id="ARBA00059031"/>
    </source>
</evidence>
<proteinExistence type="predicted"/>
<sequence>MEVEEPRQPATLPVDLLLEIIARSDDAATVVRCAAQGLPRPGPSRSSTDLETASLTLCAMLDPGFLDRLRRRAEANGGFNPALLMVVSYRLTACRSDKGTATGTGTDSIVVQPPGRASVLTPICFGFDPSFQASGRLPESSSQPASIPLMPSGTRRTDGGSSPDSSGSCRSTSTTCLQASSAAPAVVGHSVHWLCYARPFNLIILAHCTESAHASAIKLPQELQELLTGMVSSVILATTATAKGEKQLTLVVAVAFVISTWTVVPEAEEGPSISWTRQEVIRRLEIVRPLASVLDAHQTIWFSMFGERSGTVLFWLRSVGLVQLNLGTKKALATPLIAGLSVAAAALGGRGMIRAWQAFRTRAAMPRVRRFYPGGFQGEMNLREAALILGVRERATMDKIKEAHKRVMVANHPDAGGSHYVASKINEAKDILMGKGKSGSSIF</sequence>
<dbReference type="GO" id="GO:0001671">
    <property type="term" value="F:ATPase activator activity"/>
    <property type="evidence" value="ECO:0007669"/>
    <property type="project" value="TreeGrafter"/>
</dbReference>
<evidence type="ECO:0000256" key="4">
    <source>
        <dbReference type="ARBA" id="ARBA00023136"/>
    </source>
</evidence>
<feature type="compositionally biased region" description="Low complexity" evidence="7">
    <location>
        <begin position="159"/>
        <end position="170"/>
    </location>
</feature>
<evidence type="ECO:0000256" key="1">
    <source>
        <dbReference type="ARBA" id="ARBA00004273"/>
    </source>
</evidence>
<dbReference type="OrthoDB" id="240298at2759"/>
<dbReference type="InterPro" id="IPR036869">
    <property type="entry name" value="J_dom_sf"/>
</dbReference>
<dbReference type="Proteomes" id="UP000604825">
    <property type="component" value="Unassembled WGS sequence"/>
</dbReference>
<organism evidence="9 10">
    <name type="scientific">Miscanthus lutarioriparius</name>
    <dbReference type="NCBI Taxonomy" id="422564"/>
    <lineage>
        <taxon>Eukaryota</taxon>
        <taxon>Viridiplantae</taxon>
        <taxon>Streptophyta</taxon>
        <taxon>Embryophyta</taxon>
        <taxon>Tracheophyta</taxon>
        <taxon>Spermatophyta</taxon>
        <taxon>Magnoliopsida</taxon>
        <taxon>Liliopsida</taxon>
        <taxon>Poales</taxon>
        <taxon>Poaceae</taxon>
        <taxon>PACMAD clade</taxon>
        <taxon>Panicoideae</taxon>
        <taxon>Andropogonodae</taxon>
        <taxon>Andropogoneae</taxon>
        <taxon>Saccharinae</taxon>
        <taxon>Miscanthus</taxon>
    </lineage>
</organism>
<keyword evidence="10" id="KW-1185">Reference proteome</keyword>
<dbReference type="Gene3D" id="1.10.287.110">
    <property type="entry name" value="DnaJ domain"/>
    <property type="match status" value="1"/>
</dbReference>